<evidence type="ECO:0000259" key="2">
    <source>
        <dbReference type="Pfam" id="PF08327"/>
    </source>
</evidence>
<dbReference type="InterPro" id="IPR013538">
    <property type="entry name" value="ASHA1/2-like_C"/>
</dbReference>
<accession>A0ABR7IXD0</accession>
<comment type="similarity">
    <text evidence="1">Belongs to the AHA1 family.</text>
</comment>
<evidence type="ECO:0000313" key="3">
    <source>
        <dbReference type="EMBL" id="MBC5834440.1"/>
    </source>
</evidence>
<dbReference type="SUPFAM" id="SSF55961">
    <property type="entry name" value="Bet v1-like"/>
    <property type="match status" value="1"/>
</dbReference>
<dbReference type="RefSeq" id="WP_166126173.1">
    <property type="nucleotide sequence ID" value="NZ_JAANOQ010000003.1"/>
</dbReference>
<feature type="domain" description="Activator of Hsp90 ATPase homologue 1/2-like C-terminal" evidence="2">
    <location>
        <begin position="13"/>
        <end position="133"/>
    </location>
</feature>
<evidence type="ECO:0000313" key="4">
    <source>
        <dbReference type="Proteomes" id="UP000605990"/>
    </source>
</evidence>
<dbReference type="Proteomes" id="UP000605990">
    <property type="component" value="Unassembled WGS sequence"/>
</dbReference>
<name>A0ABR7IXD0_9FLAO</name>
<reference evidence="3 4" key="1">
    <citation type="submission" date="2020-08" db="EMBL/GenBank/DDBJ databases">
        <title>Description of novel Flavobacterium F-408 isolate.</title>
        <authorList>
            <person name="Saticioglu I.B."/>
            <person name="Duman M."/>
            <person name="Altun S."/>
        </authorList>
    </citation>
    <scope>NUCLEOTIDE SEQUENCE [LARGE SCALE GENOMIC DNA]</scope>
    <source>
        <strain evidence="3 4">F-408</strain>
    </source>
</reference>
<sequence length="135" mass="15836">MITVNTTIKNKTTEEVWDYFTNPKHVMNWNYAGDDWHCPKAENDLEVGKSFTYTMAAKNGEMSFDFTGIYTEIEPLSKISYVLADDRKIHITFQETEEGIEIIEKFDPETENSEELQQTGWQMILNNFKKYIESN</sequence>
<organism evidence="3 4">
    <name type="scientific">Flavobacterium bernardetii</name>
    <dbReference type="NCBI Taxonomy" id="2813823"/>
    <lineage>
        <taxon>Bacteria</taxon>
        <taxon>Pseudomonadati</taxon>
        <taxon>Bacteroidota</taxon>
        <taxon>Flavobacteriia</taxon>
        <taxon>Flavobacteriales</taxon>
        <taxon>Flavobacteriaceae</taxon>
        <taxon>Flavobacterium</taxon>
    </lineage>
</organism>
<proteinExistence type="inferred from homology"/>
<dbReference type="InterPro" id="IPR023393">
    <property type="entry name" value="START-like_dom_sf"/>
</dbReference>
<keyword evidence="4" id="KW-1185">Reference proteome</keyword>
<dbReference type="Gene3D" id="3.30.530.20">
    <property type="match status" value="1"/>
</dbReference>
<comment type="caution">
    <text evidence="3">The sequence shown here is derived from an EMBL/GenBank/DDBJ whole genome shotgun (WGS) entry which is preliminary data.</text>
</comment>
<gene>
    <name evidence="3" type="ORF">H8R27_06025</name>
</gene>
<dbReference type="Pfam" id="PF08327">
    <property type="entry name" value="AHSA1"/>
    <property type="match status" value="1"/>
</dbReference>
<protein>
    <submittedName>
        <fullName evidence="3">SRPBCC domain-containing protein</fullName>
    </submittedName>
</protein>
<evidence type="ECO:0000256" key="1">
    <source>
        <dbReference type="ARBA" id="ARBA00006817"/>
    </source>
</evidence>
<dbReference type="EMBL" id="JACRUN010000002">
    <property type="protein sequence ID" value="MBC5834440.1"/>
    <property type="molecule type" value="Genomic_DNA"/>
</dbReference>